<proteinExistence type="predicted"/>
<name>A0ABX2ZAB1_PAEPO</name>
<sequence>MEIVHNNIFNKVYIEAGDILITDYGNHILVAFDDNSGMYCFIYLDEGAEIRYWSDSLDMDALRGRKIVSIVKSVAVQLVLN</sequence>
<dbReference type="EMBL" id="LYND01000135">
    <property type="protein sequence ID" value="ODA08213.1"/>
    <property type="molecule type" value="Genomic_DNA"/>
</dbReference>
<comment type="caution">
    <text evidence="1">The sequence shown here is derived from an EMBL/GenBank/DDBJ whole genome shotgun (WGS) entry which is preliminary data.</text>
</comment>
<evidence type="ECO:0000313" key="1">
    <source>
        <dbReference type="EMBL" id="ODA08213.1"/>
    </source>
</evidence>
<dbReference type="Proteomes" id="UP000094974">
    <property type="component" value="Unassembled WGS sequence"/>
</dbReference>
<gene>
    <name evidence="1" type="ORF">A7312_28020</name>
</gene>
<reference evidence="2" key="1">
    <citation type="submission" date="2016-05" db="EMBL/GenBank/DDBJ databases">
        <title>Whole genome shotgun sequencing of cultured foodborne pathogen.</title>
        <authorList>
            <person name="Zheng J."/>
            <person name="Timme R."/>
            <person name="Allard M."/>
            <person name="Strain E."/>
            <person name="Luo Y."/>
            <person name="Brown E."/>
        </authorList>
    </citation>
    <scope>NUCLEOTIDE SEQUENCE [LARGE SCALE GENOMIC DNA]</scope>
    <source>
        <strain evidence="2">CFSAN034343</strain>
    </source>
</reference>
<accession>A0ABX2ZAB1</accession>
<dbReference type="RefSeq" id="WP_068940519.1">
    <property type="nucleotide sequence ID" value="NZ_LYND01000135.1"/>
</dbReference>
<evidence type="ECO:0000313" key="2">
    <source>
        <dbReference type="Proteomes" id="UP000094974"/>
    </source>
</evidence>
<protein>
    <submittedName>
        <fullName evidence="1">Uncharacterized protein</fullName>
    </submittedName>
</protein>
<organism evidence="1 2">
    <name type="scientific">Paenibacillus polymyxa</name>
    <name type="common">Bacillus polymyxa</name>
    <dbReference type="NCBI Taxonomy" id="1406"/>
    <lineage>
        <taxon>Bacteria</taxon>
        <taxon>Bacillati</taxon>
        <taxon>Bacillota</taxon>
        <taxon>Bacilli</taxon>
        <taxon>Bacillales</taxon>
        <taxon>Paenibacillaceae</taxon>
        <taxon>Paenibacillus</taxon>
    </lineage>
</organism>
<keyword evidence="2" id="KW-1185">Reference proteome</keyword>